<dbReference type="SMART" id="SM00535">
    <property type="entry name" value="RIBOc"/>
    <property type="match status" value="2"/>
</dbReference>
<dbReference type="Pfam" id="PF03368">
    <property type="entry name" value="Dicer_dimer"/>
    <property type="match status" value="1"/>
</dbReference>
<feature type="compositionally biased region" description="Acidic residues" evidence="16">
    <location>
        <begin position="1630"/>
        <end position="1641"/>
    </location>
</feature>
<comment type="function">
    <text evidence="14">Dicer-like endonuclease involved in cleaving double-stranded RNA in the RNA interference (RNAi) pathway. Produces 21 to 25 bp dsRNAs (siRNAs) which target the selective destruction of homologous RNAs leading to sequence-specific suppression of gene expression, called post-transcriptional gene silencing (PTGS). Part of a broad host defense response against viral infection and transposons.</text>
</comment>
<dbReference type="CDD" id="cd00593">
    <property type="entry name" value="RIBOc"/>
    <property type="match status" value="2"/>
</dbReference>
<dbReference type="GO" id="GO:0005524">
    <property type="term" value="F:ATP binding"/>
    <property type="evidence" value="ECO:0007669"/>
    <property type="project" value="UniProtKB-KW"/>
</dbReference>
<dbReference type="InterPro" id="IPR038248">
    <property type="entry name" value="Dicer_dimer_sf"/>
</dbReference>
<dbReference type="SMART" id="SM00487">
    <property type="entry name" value="DEXDc"/>
    <property type="match status" value="1"/>
</dbReference>
<feature type="region of interest" description="Disordered" evidence="16">
    <location>
        <begin position="1"/>
        <end position="26"/>
    </location>
</feature>
<name>A0A3N4JJH7_9PEZI</name>
<dbReference type="GO" id="GO:0051607">
    <property type="term" value="P:defense response to virus"/>
    <property type="evidence" value="ECO:0007669"/>
    <property type="project" value="UniProtKB-KW"/>
</dbReference>
<dbReference type="CDD" id="cd18034">
    <property type="entry name" value="DEXHc_dicer"/>
    <property type="match status" value="1"/>
</dbReference>
<dbReference type="PROSITE" id="PS51194">
    <property type="entry name" value="HELICASE_CTER"/>
    <property type="match status" value="1"/>
</dbReference>
<dbReference type="GO" id="GO:0003723">
    <property type="term" value="F:RNA binding"/>
    <property type="evidence" value="ECO:0007669"/>
    <property type="project" value="UniProtKB-UniRule"/>
</dbReference>
<dbReference type="PANTHER" id="PTHR14950:SF37">
    <property type="entry name" value="ENDORIBONUCLEASE DICER"/>
    <property type="match status" value="1"/>
</dbReference>
<dbReference type="GO" id="GO:0046872">
    <property type="term" value="F:metal ion binding"/>
    <property type="evidence" value="ECO:0007669"/>
    <property type="project" value="UniProtKB-KW"/>
</dbReference>
<evidence type="ECO:0000256" key="8">
    <source>
        <dbReference type="ARBA" id="ARBA00022806"/>
    </source>
</evidence>
<keyword evidence="11 15" id="KW-0694">RNA-binding</keyword>
<dbReference type="Pfam" id="PF00270">
    <property type="entry name" value="DEAD"/>
    <property type="match status" value="1"/>
</dbReference>
<comment type="cofactor">
    <cofactor evidence="2">
        <name>Mg(2+)</name>
        <dbReference type="ChEBI" id="CHEBI:18420"/>
    </cofactor>
</comment>
<dbReference type="GO" id="GO:0004386">
    <property type="term" value="F:helicase activity"/>
    <property type="evidence" value="ECO:0007669"/>
    <property type="project" value="UniProtKB-KW"/>
</dbReference>
<gene>
    <name evidence="21" type="ORF">L873DRAFT_1742611</name>
</gene>
<dbReference type="InterPro" id="IPR036389">
    <property type="entry name" value="RNase_III_sf"/>
</dbReference>
<evidence type="ECO:0000256" key="12">
    <source>
        <dbReference type="ARBA" id="ARBA00023118"/>
    </source>
</evidence>
<protein>
    <submittedName>
        <fullName evidence="21">P-loop containing nucleoside triphosphate hydrolase protein</fullName>
    </submittedName>
</protein>
<dbReference type="Gene3D" id="3.30.160.380">
    <property type="entry name" value="Dicer dimerisation domain"/>
    <property type="match status" value="1"/>
</dbReference>
<dbReference type="InterPro" id="IPR000999">
    <property type="entry name" value="RNase_III_dom"/>
</dbReference>
<keyword evidence="13" id="KW-0464">Manganese</keyword>
<keyword evidence="3" id="KW-0930">Antiviral protein</keyword>
<evidence type="ECO:0000256" key="15">
    <source>
        <dbReference type="PROSITE-ProRule" id="PRU00657"/>
    </source>
</evidence>
<feature type="domain" description="RNase III" evidence="17">
    <location>
        <begin position="1325"/>
        <end position="1515"/>
    </location>
</feature>
<dbReference type="GO" id="GO:0005634">
    <property type="term" value="C:nucleus"/>
    <property type="evidence" value="ECO:0007669"/>
    <property type="project" value="TreeGrafter"/>
</dbReference>
<proteinExistence type="inferred from homology"/>
<keyword evidence="6" id="KW-0547">Nucleotide-binding</keyword>
<evidence type="ECO:0000256" key="13">
    <source>
        <dbReference type="ARBA" id="ARBA00023211"/>
    </source>
</evidence>
<feature type="domain" description="Dicer dsRNA-binding fold" evidence="20">
    <location>
        <begin position="762"/>
        <end position="875"/>
    </location>
</feature>
<keyword evidence="7 21" id="KW-0378">Hydrolase</keyword>
<dbReference type="Proteomes" id="UP000276215">
    <property type="component" value="Unassembled WGS sequence"/>
</dbReference>
<evidence type="ECO:0000256" key="5">
    <source>
        <dbReference type="ARBA" id="ARBA00022737"/>
    </source>
</evidence>
<keyword evidence="12" id="KW-0051">Antiviral defense</keyword>
<dbReference type="PROSITE" id="PS51192">
    <property type="entry name" value="HELICASE_ATP_BIND_1"/>
    <property type="match status" value="1"/>
</dbReference>
<dbReference type="OrthoDB" id="416741at2759"/>
<dbReference type="STRING" id="1336337.A0A3N4JJH7"/>
<dbReference type="Pfam" id="PF00636">
    <property type="entry name" value="Ribonuclease_3"/>
    <property type="match status" value="2"/>
</dbReference>
<dbReference type="InterPro" id="IPR001650">
    <property type="entry name" value="Helicase_C-like"/>
</dbReference>
<evidence type="ECO:0000256" key="16">
    <source>
        <dbReference type="SAM" id="MobiDB-lite"/>
    </source>
</evidence>
<comment type="cofactor">
    <cofactor evidence="1">
        <name>Mn(2+)</name>
        <dbReference type="ChEBI" id="CHEBI:29035"/>
    </cofactor>
</comment>
<evidence type="ECO:0000259" key="19">
    <source>
        <dbReference type="PROSITE" id="PS51194"/>
    </source>
</evidence>
<comment type="similarity">
    <text evidence="15">Belongs to the helicase family. Dicer subfamily.</text>
</comment>
<evidence type="ECO:0000259" key="20">
    <source>
        <dbReference type="PROSITE" id="PS51327"/>
    </source>
</evidence>
<feature type="compositionally biased region" description="Polar residues" evidence="16">
    <location>
        <begin position="9"/>
        <end position="19"/>
    </location>
</feature>
<keyword evidence="10" id="KW-0460">Magnesium</keyword>
<dbReference type="FunFam" id="1.10.1520.10:FF:000032">
    <property type="entry name" value="Dicer-like protein 2"/>
    <property type="match status" value="1"/>
</dbReference>
<evidence type="ECO:0000256" key="7">
    <source>
        <dbReference type="ARBA" id="ARBA00022801"/>
    </source>
</evidence>
<evidence type="ECO:0000256" key="11">
    <source>
        <dbReference type="ARBA" id="ARBA00022884"/>
    </source>
</evidence>
<reference evidence="21 22" key="1">
    <citation type="journal article" date="2018" name="Nat. Ecol. Evol.">
        <title>Pezizomycetes genomes reveal the molecular basis of ectomycorrhizal truffle lifestyle.</title>
        <authorList>
            <person name="Murat C."/>
            <person name="Payen T."/>
            <person name="Noel B."/>
            <person name="Kuo A."/>
            <person name="Morin E."/>
            <person name="Chen J."/>
            <person name="Kohler A."/>
            <person name="Krizsan K."/>
            <person name="Balestrini R."/>
            <person name="Da Silva C."/>
            <person name="Montanini B."/>
            <person name="Hainaut M."/>
            <person name="Levati E."/>
            <person name="Barry K.W."/>
            <person name="Belfiori B."/>
            <person name="Cichocki N."/>
            <person name="Clum A."/>
            <person name="Dockter R.B."/>
            <person name="Fauchery L."/>
            <person name="Guy J."/>
            <person name="Iotti M."/>
            <person name="Le Tacon F."/>
            <person name="Lindquist E.A."/>
            <person name="Lipzen A."/>
            <person name="Malagnac F."/>
            <person name="Mello A."/>
            <person name="Molinier V."/>
            <person name="Miyauchi S."/>
            <person name="Poulain J."/>
            <person name="Riccioni C."/>
            <person name="Rubini A."/>
            <person name="Sitrit Y."/>
            <person name="Splivallo R."/>
            <person name="Traeger S."/>
            <person name="Wang M."/>
            <person name="Zifcakova L."/>
            <person name="Wipf D."/>
            <person name="Zambonelli A."/>
            <person name="Paolocci F."/>
            <person name="Nowrousian M."/>
            <person name="Ottonello S."/>
            <person name="Baldrian P."/>
            <person name="Spatafora J.W."/>
            <person name="Henrissat B."/>
            <person name="Nagy L.G."/>
            <person name="Aury J.M."/>
            <person name="Wincker P."/>
            <person name="Grigoriev I.V."/>
            <person name="Bonfante P."/>
            <person name="Martin F.M."/>
        </authorList>
    </citation>
    <scope>NUCLEOTIDE SEQUENCE [LARGE SCALE GENOMIC DNA]</scope>
    <source>
        <strain evidence="21 22">120613-1</strain>
    </source>
</reference>
<evidence type="ECO:0000256" key="2">
    <source>
        <dbReference type="ARBA" id="ARBA00001946"/>
    </source>
</evidence>
<dbReference type="InterPro" id="IPR011545">
    <property type="entry name" value="DEAD/DEAH_box_helicase_dom"/>
</dbReference>
<dbReference type="Pfam" id="PF00271">
    <property type="entry name" value="Helicase_C"/>
    <property type="match status" value="1"/>
</dbReference>
<keyword evidence="4" id="KW-0479">Metal-binding</keyword>
<dbReference type="InterPro" id="IPR005034">
    <property type="entry name" value="Dicer_dimerisation"/>
</dbReference>
<feature type="domain" description="Helicase C-terminal" evidence="19">
    <location>
        <begin position="553"/>
        <end position="728"/>
    </location>
</feature>
<dbReference type="PANTHER" id="PTHR14950">
    <property type="entry name" value="DICER-RELATED"/>
    <property type="match status" value="1"/>
</dbReference>
<dbReference type="GO" id="GO:0050688">
    <property type="term" value="P:regulation of defense response to virus"/>
    <property type="evidence" value="ECO:0007669"/>
    <property type="project" value="UniProtKB-KW"/>
</dbReference>
<feature type="domain" description="Helicase ATP-binding" evidence="18">
    <location>
        <begin position="38"/>
        <end position="219"/>
    </location>
</feature>
<dbReference type="SUPFAM" id="SSF52540">
    <property type="entry name" value="P-loop containing nucleoside triphosphate hydrolases"/>
    <property type="match status" value="1"/>
</dbReference>
<dbReference type="InterPro" id="IPR014001">
    <property type="entry name" value="Helicase_ATP-bd"/>
</dbReference>
<evidence type="ECO:0000313" key="22">
    <source>
        <dbReference type="Proteomes" id="UP000276215"/>
    </source>
</evidence>
<dbReference type="SUPFAM" id="SSF69065">
    <property type="entry name" value="RNase III domain-like"/>
    <property type="match status" value="2"/>
</dbReference>
<evidence type="ECO:0000259" key="18">
    <source>
        <dbReference type="PROSITE" id="PS51192"/>
    </source>
</evidence>
<dbReference type="PROSITE" id="PS00517">
    <property type="entry name" value="RNASE_3_1"/>
    <property type="match status" value="2"/>
</dbReference>
<dbReference type="EMBL" id="ML120407">
    <property type="protein sequence ID" value="RPA97128.1"/>
    <property type="molecule type" value="Genomic_DNA"/>
</dbReference>
<sequence>MRMDDITNMAVNGSSNGTETPKLKAPTEERARAYQMEMYEESLKRNIVVTMDTGSGKTHIAVLRIQAQLEKGEDKLCWFLVPNVSLGNQQYEVLKTSLPPVNIQFLSGGDKVDKWSDQEIWDEILGIKDNDYAVVVSTHQVLLDALTHGFVRIQGIGLIVFDEAHHCVGQHPANRIMQDFYHPRARKGLEVPAVLGLTASPVMKSTPDQLRHANLNAISRTPVRNRQELLRHVHPPILKRIVYTSSFQEYELIDPSILEGLTDQIDGNNKRFSETMWPEAIGPPQATLKLPKTMDSTPSSGAKTPDTFDTALENNEITDNMDEYEEIDPMTGEPYCKRGGEAEFEMIDPLTGEPYKAGKPGTPVPRGEEYELIDPLTGEPYVNPPTDGTNEGTDRSVTPARGEFHRVMEPDEVYITQQSTVIDDAPSALDSLQLAWAKMDIRQDPFLKALQSAENPDLERIEMTISKRNTYCQVQMRGLLNKAFHIRKEFGAWGVDCYLKHAIQKAIKFADEEDPESLWMEWNSEEKRYLKSILSKITVPKDIGPIEGRLSDKVEKLIEVLLGEYKDDGDGKFAGLIFVEQRVGVSILAKILKKDSRTKDIFRVGTVVGVSESNGRTRKAIYELVNLKGQYETIEDFRAGKKNLVVSTSVVEEGMDIPACRLVVCFSLPPNLKSFIQRRGRARMAKSNYVLMFNEGDSQGKIDKFKQLEMDMIEEYLDETRKLKAETETETEEPDEDGVISTGRNRRFMIESTGALLTLDSAVSHLHHFCNCLPQGEYMDLRPIFHTRIVNQEQMDTLKAMGSGLSARPLYKAEVFLPNCIVPEVRRAESREAWGTERWAKRDAAFEAYLALRQLQGDPLIDDHLMPLLQTDPDIADATKKLEKRPSKVAVDNTMDPWSEKKWEEDTVVFATPITLNMPSGSGPVVVEILTQFACPEVAKIMVYRTNSDIGEVIVGPSRCLGVNPRIIGRGKKTTYALLSCVFGSRMRPGVKDFPYLFVPKDEADDWAEKGEDVPVVLLDAYRTQEAGPEIGIIKDNSQNGVRYVFQQWRNGVTPEEHEALLERYKGRQIDSKGVFIEAIRLSGRRDFLHPESNEPSSESSTLLIPGLCTMDVVPWNYSQLAMYLPGIIRRIEMSFIAADLERTLLHPVGFNSIPKMVTALSASSAREPTDYQRLEFLGDSVLKFLTSVNLLDEHPFWHEGYLTRKKEQMVANSRLARAAIDKRLAKWIITDIFTGSKWRPRYVISEEEEFPERKRKGPKQLSTKILADVVESLIGAAYLEGGYSKALKVIRAFGLNINWKLLEERKASLLNRASQYPEVHLPHLKGLESLIGYNFTHKALLLEAITHPSWESDMTSLSYQRMEFLGDALLDMVVVNHLFFSPRNLSHIDMHLYKSSVVNGNFLAYLSLRCAIDVKGYGISQRAQTTEVEIVNRSRKVELWKFIRHQHQQIQHAQKICSKRYEEDLRDSVQTALDYGKDYPWTELSPLESDKSGRNKFLSDVVEAIIGAVFIDSGGNFETVKALAERLGILKVLKRLVTDRVDVTHPVKKLGEAVAANGQGTVHYVQSVEAGGYSCAVMVNEEKLLSVRAASRSEARTKAAELALSVFMEKVKNDKFPPGIARKRHRGEDGDDDDEGEDEYGYYDEDYAGAEVVGGEDYMQGGGSDSKVPACDVGRLNNMKDMHDVDSTFFGRRKVFEDEASHVDLKIGDLDTVLGGC</sequence>
<evidence type="ECO:0000256" key="6">
    <source>
        <dbReference type="ARBA" id="ARBA00022741"/>
    </source>
</evidence>
<dbReference type="PROSITE" id="PS50142">
    <property type="entry name" value="RNASE_3_2"/>
    <property type="match status" value="2"/>
</dbReference>
<evidence type="ECO:0000313" key="21">
    <source>
        <dbReference type="EMBL" id="RPA97128.1"/>
    </source>
</evidence>
<dbReference type="SMART" id="SM00490">
    <property type="entry name" value="HELICc"/>
    <property type="match status" value="1"/>
</dbReference>
<dbReference type="PROSITE" id="PS51327">
    <property type="entry name" value="DICER_DSRBF"/>
    <property type="match status" value="1"/>
</dbReference>
<evidence type="ECO:0000259" key="17">
    <source>
        <dbReference type="PROSITE" id="PS50142"/>
    </source>
</evidence>
<dbReference type="SUPFAM" id="SSF54768">
    <property type="entry name" value="dsRNA-binding domain-like"/>
    <property type="match status" value="1"/>
</dbReference>
<dbReference type="CDD" id="cd18802">
    <property type="entry name" value="SF2_C_dicer"/>
    <property type="match status" value="1"/>
</dbReference>
<keyword evidence="5" id="KW-0677">Repeat</keyword>
<keyword evidence="8" id="KW-0347">Helicase</keyword>
<accession>A0A3N4JJH7</accession>
<dbReference type="GO" id="GO:0004525">
    <property type="term" value="F:ribonuclease III activity"/>
    <property type="evidence" value="ECO:0007669"/>
    <property type="project" value="InterPro"/>
</dbReference>
<evidence type="ECO:0000256" key="4">
    <source>
        <dbReference type="ARBA" id="ARBA00022723"/>
    </source>
</evidence>
<feature type="region of interest" description="Disordered" evidence="16">
    <location>
        <begin position="1619"/>
        <end position="1641"/>
    </location>
</feature>
<evidence type="ECO:0000256" key="10">
    <source>
        <dbReference type="ARBA" id="ARBA00022842"/>
    </source>
</evidence>
<evidence type="ECO:0000256" key="3">
    <source>
        <dbReference type="ARBA" id="ARBA00022721"/>
    </source>
</evidence>
<evidence type="ECO:0000256" key="1">
    <source>
        <dbReference type="ARBA" id="ARBA00001936"/>
    </source>
</evidence>
<keyword evidence="22" id="KW-1185">Reference proteome</keyword>
<evidence type="ECO:0000256" key="14">
    <source>
        <dbReference type="ARBA" id="ARBA00025403"/>
    </source>
</evidence>
<dbReference type="GO" id="GO:0030422">
    <property type="term" value="P:siRNA processing"/>
    <property type="evidence" value="ECO:0007669"/>
    <property type="project" value="TreeGrafter"/>
</dbReference>
<organism evidence="21 22">
    <name type="scientific">Choiromyces venosus 120613-1</name>
    <dbReference type="NCBI Taxonomy" id="1336337"/>
    <lineage>
        <taxon>Eukaryota</taxon>
        <taxon>Fungi</taxon>
        <taxon>Dikarya</taxon>
        <taxon>Ascomycota</taxon>
        <taxon>Pezizomycotina</taxon>
        <taxon>Pezizomycetes</taxon>
        <taxon>Pezizales</taxon>
        <taxon>Tuberaceae</taxon>
        <taxon>Choiromyces</taxon>
    </lineage>
</organism>
<keyword evidence="9" id="KW-0067">ATP-binding</keyword>
<dbReference type="GO" id="GO:0005737">
    <property type="term" value="C:cytoplasm"/>
    <property type="evidence" value="ECO:0007669"/>
    <property type="project" value="TreeGrafter"/>
</dbReference>
<dbReference type="Gene3D" id="1.10.1520.10">
    <property type="entry name" value="Ribonuclease III domain"/>
    <property type="match status" value="2"/>
</dbReference>
<dbReference type="Gene3D" id="3.40.50.300">
    <property type="entry name" value="P-loop containing nucleotide triphosphate hydrolases"/>
    <property type="match status" value="2"/>
</dbReference>
<dbReference type="InterPro" id="IPR027417">
    <property type="entry name" value="P-loop_NTPase"/>
</dbReference>
<feature type="region of interest" description="Disordered" evidence="16">
    <location>
        <begin position="375"/>
        <end position="397"/>
    </location>
</feature>
<evidence type="ECO:0000256" key="9">
    <source>
        <dbReference type="ARBA" id="ARBA00022840"/>
    </source>
</evidence>
<feature type="domain" description="RNase III" evidence="17">
    <location>
        <begin position="1138"/>
        <end position="1283"/>
    </location>
</feature>